<evidence type="ECO:0000256" key="4">
    <source>
        <dbReference type="RuleBase" id="RU004335"/>
    </source>
</evidence>
<evidence type="ECO:0000256" key="3">
    <source>
        <dbReference type="ARBA" id="ARBA00023295"/>
    </source>
</evidence>
<dbReference type="GO" id="GO:0005975">
    <property type="term" value="P:carbohydrate metabolic process"/>
    <property type="evidence" value="ECO:0007669"/>
    <property type="project" value="InterPro"/>
</dbReference>
<protein>
    <recommendedName>
        <fullName evidence="7">Glucan endo-1,3-beta-D-glucosidase</fullName>
    </recommendedName>
</protein>
<dbReference type="SUPFAM" id="SSF51445">
    <property type="entry name" value="(Trans)glycosidases"/>
    <property type="match status" value="1"/>
</dbReference>
<keyword evidence="3" id="KW-0326">Glycosidase</keyword>
<name>A0AAV5FC88_ELECO</name>
<evidence type="ECO:0000313" key="5">
    <source>
        <dbReference type="EMBL" id="GJN32597.1"/>
    </source>
</evidence>
<accession>A0AAV5FC88</accession>
<keyword evidence="2" id="KW-0378">Hydrolase</keyword>
<evidence type="ECO:0008006" key="7">
    <source>
        <dbReference type="Google" id="ProtNLM"/>
    </source>
</evidence>
<evidence type="ECO:0000313" key="6">
    <source>
        <dbReference type="Proteomes" id="UP001054889"/>
    </source>
</evidence>
<dbReference type="Proteomes" id="UP001054889">
    <property type="component" value="Unassembled WGS sequence"/>
</dbReference>
<dbReference type="InterPro" id="IPR017853">
    <property type="entry name" value="GH"/>
</dbReference>
<organism evidence="5 6">
    <name type="scientific">Eleusine coracana subsp. coracana</name>
    <dbReference type="NCBI Taxonomy" id="191504"/>
    <lineage>
        <taxon>Eukaryota</taxon>
        <taxon>Viridiplantae</taxon>
        <taxon>Streptophyta</taxon>
        <taxon>Embryophyta</taxon>
        <taxon>Tracheophyta</taxon>
        <taxon>Spermatophyta</taxon>
        <taxon>Magnoliopsida</taxon>
        <taxon>Liliopsida</taxon>
        <taxon>Poales</taxon>
        <taxon>Poaceae</taxon>
        <taxon>PACMAD clade</taxon>
        <taxon>Chloridoideae</taxon>
        <taxon>Cynodonteae</taxon>
        <taxon>Eleusininae</taxon>
        <taxon>Eleusine</taxon>
    </lineage>
</organism>
<dbReference type="PANTHER" id="PTHR32227">
    <property type="entry name" value="GLUCAN ENDO-1,3-BETA-GLUCOSIDASE BG1-RELATED-RELATED"/>
    <property type="match status" value="1"/>
</dbReference>
<sequence length="85" mass="9219">MVMMPNQNIADAASSPSNTLQWVKSNVVPHLPDTQIHGVVVGNEVFKSNPELNLQLVPAMTNVHGALVQLGNQGWIIPAVQRQVQ</sequence>
<reference evidence="5" key="1">
    <citation type="journal article" date="2018" name="DNA Res.">
        <title>Multiple hybrid de novo genome assembly of finger millet, an orphan allotetraploid crop.</title>
        <authorList>
            <person name="Hatakeyama M."/>
            <person name="Aluri S."/>
            <person name="Balachadran M.T."/>
            <person name="Sivarajan S.R."/>
            <person name="Patrignani A."/>
            <person name="Gruter S."/>
            <person name="Poveda L."/>
            <person name="Shimizu-Inatsugi R."/>
            <person name="Baeten J."/>
            <person name="Francoijs K.J."/>
            <person name="Nataraja K.N."/>
            <person name="Reddy Y.A.N."/>
            <person name="Phadnis S."/>
            <person name="Ravikumar R.L."/>
            <person name="Schlapbach R."/>
            <person name="Sreeman S.M."/>
            <person name="Shimizu K.K."/>
        </authorList>
    </citation>
    <scope>NUCLEOTIDE SEQUENCE</scope>
</reference>
<dbReference type="Gene3D" id="3.20.20.80">
    <property type="entry name" value="Glycosidases"/>
    <property type="match status" value="1"/>
</dbReference>
<dbReference type="Pfam" id="PF00332">
    <property type="entry name" value="Glyco_hydro_17"/>
    <property type="match status" value="1"/>
</dbReference>
<comment type="caution">
    <text evidence="5">The sequence shown here is derived from an EMBL/GenBank/DDBJ whole genome shotgun (WGS) entry which is preliminary data.</text>
</comment>
<dbReference type="InterPro" id="IPR000490">
    <property type="entry name" value="Glyco_hydro_17"/>
</dbReference>
<evidence type="ECO:0000256" key="1">
    <source>
        <dbReference type="ARBA" id="ARBA00008773"/>
    </source>
</evidence>
<reference evidence="5" key="2">
    <citation type="submission" date="2021-12" db="EMBL/GenBank/DDBJ databases">
        <title>Resequencing data analysis of finger millet.</title>
        <authorList>
            <person name="Hatakeyama M."/>
            <person name="Aluri S."/>
            <person name="Balachadran M.T."/>
            <person name="Sivarajan S.R."/>
            <person name="Poveda L."/>
            <person name="Shimizu-Inatsugi R."/>
            <person name="Schlapbach R."/>
            <person name="Sreeman S.M."/>
            <person name="Shimizu K.K."/>
        </authorList>
    </citation>
    <scope>NUCLEOTIDE SEQUENCE</scope>
</reference>
<dbReference type="GO" id="GO:0004553">
    <property type="term" value="F:hydrolase activity, hydrolyzing O-glycosyl compounds"/>
    <property type="evidence" value="ECO:0007669"/>
    <property type="project" value="InterPro"/>
</dbReference>
<comment type="similarity">
    <text evidence="1 4">Belongs to the glycosyl hydrolase 17 family.</text>
</comment>
<evidence type="ECO:0000256" key="2">
    <source>
        <dbReference type="ARBA" id="ARBA00022801"/>
    </source>
</evidence>
<dbReference type="EMBL" id="BQKI01000084">
    <property type="protein sequence ID" value="GJN32597.1"/>
    <property type="molecule type" value="Genomic_DNA"/>
</dbReference>
<dbReference type="InterPro" id="IPR044965">
    <property type="entry name" value="Glyco_hydro_17_plant"/>
</dbReference>
<gene>
    <name evidence="5" type="primary">gb21112</name>
    <name evidence="5" type="ORF">PR202_gb21112</name>
</gene>
<dbReference type="AlphaFoldDB" id="A0AAV5FC88"/>
<keyword evidence="6" id="KW-1185">Reference proteome</keyword>
<proteinExistence type="inferred from homology"/>